<gene>
    <name evidence="3" type="ORF">EIP91_009824</name>
</gene>
<dbReference type="SMART" id="SM00220">
    <property type="entry name" value="S_TKc"/>
    <property type="match status" value="1"/>
</dbReference>
<dbReference type="PANTHER" id="PTHR38248">
    <property type="entry name" value="FUNK1 6"/>
    <property type="match status" value="1"/>
</dbReference>
<evidence type="ECO:0000313" key="4">
    <source>
        <dbReference type="Proteomes" id="UP000292702"/>
    </source>
</evidence>
<dbReference type="InterPro" id="IPR011009">
    <property type="entry name" value="Kinase-like_dom_sf"/>
</dbReference>
<dbReference type="EMBL" id="RWJN01000571">
    <property type="protein sequence ID" value="TCD60593.1"/>
    <property type="molecule type" value="Genomic_DNA"/>
</dbReference>
<dbReference type="OrthoDB" id="5584477at2759"/>
<dbReference type="GO" id="GO:0004672">
    <property type="term" value="F:protein kinase activity"/>
    <property type="evidence" value="ECO:0007669"/>
    <property type="project" value="InterPro"/>
</dbReference>
<accession>A0A4R0R3V0</accession>
<protein>
    <recommendedName>
        <fullName evidence="2">Protein kinase domain-containing protein</fullName>
    </recommendedName>
</protein>
<dbReference type="Gene3D" id="1.10.510.10">
    <property type="entry name" value="Transferase(Phosphotransferase) domain 1"/>
    <property type="match status" value="1"/>
</dbReference>
<dbReference type="Pfam" id="PF17667">
    <property type="entry name" value="Pkinase_fungal"/>
    <property type="match status" value="2"/>
</dbReference>
<dbReference type="InterPro" id="IPR000719">
    <property type="entry name" value="Prot_kinase_dom"/>
</dbReference>
<evidence type="ECO:0000313" key="3">
    <source>
        <dbReference type="EMBL" id="TCD60593.1"/>
    </source>
</evidence>
<dbReference type="Proteomes" id="UP000292702">
    <property type="component" value="Unassembled WGS sequence"/>
</dbReference>
<dbReference type="PANTHER" id="PTHR38248:SF2">
    <property type="entry name" value="FUNK1 11"/>
    <property type="match status" value="1"/>
</dbReference>
<reference evidence="3 4" key="1">
    <citation type="submission" date="2018-11" db="EMBL/GenBank/DDBJ databases">
        <title>Genome assembly of Steccherinum ochraceum LE-BIN_3174, the white-rot fungus of the Steccherinaceae family (The Residual Polyporoid clade, Polyporales, Basidiomycota).</title>
        <authorList>
            <person name="Fedorova T.V."/>
            <person name="Glazunova O.A."/>
            <person name="Landesman E.O."/>
            <person name="Moiseenko K.V."/>
            <person name="Psurtseva N.V."/>
            <person name="Savinova O.S."/>
            <person name="Shakhova N.V."/>
            <person name="Tyazhelova T.V."/>
            <person name="Vasina D.V."/>
        </authorList>
    </citation>
    <scope>NUCLEOTIDE SEQUENCE [LARGE SCALE GENOMIC DNA]</scope>
    <source>
        <strain evidence="3 4">LE-BIN_3174</strain>
    </source>
</reference>
<proteinExistence type="predicted"/>
<evidence type="ECO:0000256" key="1">
    <source>
        <dbReference type="SAM" id="MobiDB-lite"/>
    </source>
</evidence>
<dbReference type="InterPro" id="IPR040976">
    <property type="entry name" value="Pkinase_fungal"/>
</dbReference>
<dbReference type="STRING" id="92696.A0A4R0R3V0"/>
<dbReference type="SUPFAM" id="SSF56112">
    <property type="entry name" value="Protein kinase-like (PK-like)"/>
    <property type="match status" value="1"/>
</dbReference>
<evidence type="ECO:0000259" key="2">
    <source>
        <dbReference type="PROSITE" id="PS50011"/>
    </source>
</evidence>
<feature type="region of interest" description="Disordered" evidence="1">
    <location>
        <begin position="665"/>
        <end position="691"/>
    </location>
</feature>
<dbReference type="GO" id="GO:0005524">
    <property type="term" value="F:ATP binding"/>
    <property type="evidence" value="ECO:0007669"/>
    <property type="project" value="InterPro"/>
</dbReference>
<keyword evidence="4" id="KW-1185">Reference proteome</keyword>
<dbReference type="PROSITE" id="PS50011">
    <property type="entry name" value="PROTEIN_KINASE_DOM"/>
    <property type="match status" value="1"/>
</dbReference>
<feature type="domain" description="Protein kinase" evidence="2">
    <location>
        <begin position="331"/>
        <end position="648"/>
    </location>
</feature>
<feature type="region of interest" description="Disordered" evidence="1">
    <location>
        <begin position="1"/>
        <end position="26"/>
    </location>
</feature>
<comment type="caution">
    <text evidence="3">The sequence shown here is derived from an EMBL/GenBank/DDBJ whole genome shotgun (WGS) entry which is preliminary data.</text>
</comment>
<sequence>MALAASEFGGHKFTTSSSAIQPPELFNPLLSPPSSSPISLPMDPSVHPTRYSAAPEEYQAGFDEVLVKQSILQQYFDSPTTLEATEALAELFNDISGQLDRPCTRLPGAEFYRPYGSLPFDFPMPTMVYGSPADHGQETMGAFVHVTRASRTPLVVEDDTVVDLGETLRQSANMNLGEFPAVPKPIHAISNELPESSSPVILRDDPTFTIEEVMPAYHLQWMMGSSVRQYATGVSADGDRFKLYYTDHRGISMSYAFSLLQHPELLVLVVAAISTAHPCRLGFCPFLDAAVTSNWSSLDGFSMTFPEAIDEDDTIEYNWRLQIDKAKRSIFNTWEVVGRGTNVVPVRILSEKGSVENSNSAFVVKFAFPEDARRAEDDEIRRIQRCLRESDPRATRHVVRLVASFTATTTQIGLPAEFLGYFSGDPTRSLRVILMEAYLPISDLHDNTPEFKKVMVDVVKAHHFVYVYAEVIHRDISDHNLMYRRGIYGVEGVLTDFDLCRHSSEVRRDLKMAIECSPDRLSFRGQLVGTRQYMACELHGPDMVPSQTYRHDLESLFYLGTSFCISADPNHPFNVPQWDDEDSVKVGLSKSRLILASDDVVRDEFFANTPPHKQRLIDEWVMPLRRLFESSARNFKEDLASAYRTPVYHSAKNVTYENFMEAIQEDEEFSDDEGSVDSDSDEDYDSLGDIDDVEFCSLKDV</sequence>
<name>A0A4R0R3V0_9APHY</name>
<organism evidence="3 4">
    <name type="scientific">Steccherinum ochraceum</name>
    <dbReference type="NCBI Taxonomy" id="92696"/>
    <lineage>
        <taxon>Eukaryota</taxon>
        <taxon>Fungi</taxon>
        <taxon>Dikarya</taxon>
        <taxon>Basidiomycota</taxon>
        <taxon>Agaricomycotina</taxon>
        <taxon>Agaricomycetes</taxon>
        <taxon>Polyporales</taxon>
        <taxon>Steccherinaceae</taxon>
        <taxon>Steccherinum</taxon>
    </lineage>
</organism>
<dbReference type="AlphaFoldDB" id="A0A4R0R3V0"/>